<reference evidence="8" key="1">
    <citation type="submission" date="2016-01" db="EMBL/GenBank/DDBJ databases">
        <authorList>
            <person name="Mitreva M."/>
            <person name="Pepin K.H."/>
            <person name="Mihindukulasuriya K.A."/>
            <person name="Fulton R."/>
            <person name="Fronick C."/>
            <person name="O'Laughlin M."/>
            <person name="Miner T."/>
            <person name="Herter B."/>
            <person name="Rosa B.A."/>
            <person name="Cordes M."/>
            <person name="Tomlinson C."/>
            <person name="Wollam A."/>
            <person name="Palsikar V.B."/>
            <person name="Mardis E.R."/>
            <person name="Wilson R.K."/>
        </authorList>
    </citation>
    <scope>NUCLEOTIDE SEQUENCE [LARGE SCALE GENOMIC DNA]</scope>
    <source>
        <strain evidence="8">KA00274</strain>
    </source>
</reference>
<comment type="caution">
    <text evidence="7">The sequence shown here is derived from an EMBL/GenBank/DDBJ whole genome shotgun (WGS) entry which is preliminary data.</text>
</comment>
<dbReference type="Proteomes" id="UP000070080">
    <property type="component" value="Unassembled WGS sequence"/>
</dbReference>
<dbReference type="RefSeq" id="WP_066714649.1">
    <property type="nucleotide sequence ID" value="NZ_CP118869.1"/>
</dbReference>
<organism evidence="7 8">
    <name type="scientific">Amygdalobacter nucleatus</name>
    <dbReference type="NCBI Taxonomy" id="3029274"/>
    <lineage>
        <taxon>Bacteria</taxon>
        <taxon>Bacillati</taxon>
        <taxon>Bacillota</taxon>
        <taxon>Clostridia</taxon>
        <taxon>Eubacteriales</taxon>
        <taxon>Oscillospiraceae</taxon>
        <taxon>Amygdalobacter</taxon>
    </lineage>
</organism>
<proteinExistence type="predicted"/>
<dbReference type="GO" id="GO:0015081">
    <property type="term" value="F:sodium ion transmembrane transporter activity"/>
    <property type="evidence" value="ECO:0007669"/>
    <property type="project" value="InterPro"/>
</dbReference>
<evidence type="ECO:0000256" key="5">
    <source>
        <dbReference type="ARBA" id="ARBA00023136"/>
    </source>
</evidence>
<dbReference type="AlphaFoldDB" id="A0A133Y8Z4"/>
<sequence length="93" mass="10409">MDMNNFTVWHGILVSLFIMLIVFLILYLLAVILGSLKYIVKGPETTEKQEPTLPTATSHTDAEEKMVAMLTAACVAKQELKKDVQIVSCKRIN</sequence>
<evidence type="ECO:0000256" key="4">
    <source>
        <dbReference type="ARBA" id="ARBA00022989"/>
    </source>
</evidence>
<dbReference type="PATRIC" id="fig|1497955.3.peg.1110"/>
<comment type="subcellular location">
    <subcellularLocation>
        <location evidence="1">Cell membrane</location>
    </subcellularLocation>
</comment>
<evidence type="ECO:0000256" key="3">
    <source>
        <dbReference type="ARBA" id="ARBA00022692"/>
    </source>
</evidence>
<dbReference type="EMBL" id="LSCV01000040">
    <property type="protein sequence ID" value="KXB39597.1"/>
    <property type="molecule type" value="Genomic_DNA"/>
</dbReference>
<protein>
    <submittedName>
        <fullName evidence="7">Sodium pump decarboxylase, gamma subunit</fullName>
    </submittedName>
</protein>
<evidence type="ECO:0000313" key="8">
    <source>
        <dbReference type="Proteomes" id="UP000070080"/>
    </source>
</evidence>
<keyword evidence="2" id="KW-1003">Cell membrane</keyword>
<dbReference type="STRING" id="1497955.HMPREF1872_01139"/>
<dbReference type="InterPro" id="IPR005899">
    <property type="entry name" value="Na_pump_deCOase"/>
</dbReference>
<keyword evidence="3 6" id="KW-0812">Transmembrane</keyword>
<dbReference type="Pfam" id="PF04277">
    <property type="entry name" value="OAD_gamma"/>
    <property type="match status" value="1"/>
</dbReference>
<feature type="transmembrane region" description="Helical" evidence="6">
    <location>
        <begin position="12"/>
        <end position="33"/>
    </location>
</feature>
<evidence type="ECO:0000256" key="6">
    <source>
        <dbReference type="SAM" id="Phobius"/>
    </source>
</evidence>
<dbReference type="GO" id="GO:0036376">
    <property type="term" value="P:sodium ion export across plasma membrane"/>
    <property type="evidence" value="ECO:0007669"/>
    <property type="project" value="InterPro"/>
</dbReference>
<evidence type="ECO:0000256" key="1">
    <source>
        <dbReference type="ARBA" id="ARBA00004236"/>
    </source>
</evidence>
<dbReference type="GO" id="GO:0005886">
    <property type="term" value="C:plasma membrane"/>
    <property type="evidence" value="ECO:0007669"/>
    <property type="project" value="UniProtKB-SubCell"/>
</dbReference>
<keyword evidence="8" id="KW-1185">Reference proteome</keyword>
<keyword evidence="4 6" id="KW-1133">Transmembrane helix</keyword>
<keyword evidence="5 6" id="KW-0472">Membrane</keyword>
<evidence type="ECO:0000313" key="7">
    <source>
        <dbReference type="EMBL" id="KXB39597.1"/>
    </source>
</evidence>
<gene>
    <name evidence="7" type="ORF">HMPREF1872_01139</name>
</gene>
<evidence type="ECO:0000256" key="2">
    <source>
        <dbReference type="ARBA" id="ARBA00022475"/>
    </source>
</evidence>
<name>A0A133Y8Z4_9FIRM</name>
<accession>A0A133Y8Z4</accession>